<dbReference type="RefSeq" id="WP_168076028.1">
    <property type="nucleotide sequence ID" value="NZ_BAAAQJ010000022.1"/>
</dbReference>
<evidence type="ECO:0000313" key="2">
    <source>
        <dbReference type="Proteomes" id="UP000653674"/>
    </source>
</evidence>
<sequence length="161" mass="16976">MRLPEPARSIAACVTDAVAAAQAGDRAEFQESATRLAALNPEQVGMVLGAVVRSLLEDVHPDGLAGDDVQAVLERCVRATAGWLPQVDPDVLAALLVGALGFHEPFRQDADGQARPLRPMDTAVHAPLLVADLLTVSEQGLDGYLNAAFAEIARAETMEMP</sequence>
<name>A0A8J3PIU9_9ACTN</name>
<gene>
    <name evidence="1" type="ORF">Pfl04_00150</name>
</gene>
<dbReference type="Proteomes" id="UP000653674">
    <property type="component" value="Unassembled WGS sequence"/>
</dbReference>
<accession>A0A8J3PIU9</accession>
<organism evidence="1 2">
    <name type="scientific">Planosporangium flavigriseum</name>
    <dbReference type="NCBI Taxonomy" id="373681"/>
    <lineage>
        <taxon>Bacteria</taxon>
        <taxon>Bacillati</taxon>
        <taxon>Actinomycetota</taxon>
        <taxon>Actinomycetes</taxon>
        <taxon>Micromonosporales</taxon>
        <taxon>Micromonosporaceae</taxon>
        <taxon>Planosporangium</taxon>
    </lineage>
</organism>
<dbReference type="EMBL" id="BONU01000001">
    <property type="protein sequence ID" value="GIG71611.1"/>
    <property type="molecule type" value="Genomic_DNA"/>
</dbReference>
<keyword evidence="2" id="KW-1185">Reference proteome</keyword>
<protein>
    <submittedName>
        <fullName evidence="1">Uncharacterized protein</fullName>
    </submittedName>
</protein>
<proteinExistence type="predicted"/>
<evidence type="ECO:0000313" key="1">
    <source>
        <dbReference type="EMBL" id="GIG71611.1"/>
    </source>
</evidence>
<reference evidence="1" key="1">
    <citation type="submission" date="2021-01" db="EMBL/GenBank/DDBJ databases">
        <title>Whole genome shotgun sequence of Planosporangium flavigriseum NBRC 105377.</title>
        <authorList>
            <person name="Komaki H."/>
            <person name="Tamura T."/>
        </authorList>
    </citation>
    <scope>NUCLEOTIDE SEQUENCE</scope>
    <source>
        <strain evidence="1">NBRC 105377</strain>
    </source>
</reference>
<comment type="caution">
    <text evidence="1">The sequence shown here is derived from an EMBL/GenBank/DDBJ whole genome shotgun (WGS) entry which is preliminary data.</text>
</comment>
<dbReference type="AlphaFoldDB" id="A0A8J3PIU9"/>